<proteinExistence type="predicted"/>
<reference evidence="1 2" key="3">
    <citation type="journal article" date="2011" name="Nat. Chem. Biol.">
        <title>Reveromycin A biosynthesis uses RevG and RevJ for stereospecific spiroacetal formation.</title>
        <authorList>
            <person name="Takahashi S."/>
            <person name="Toyoda A."/>
            <person name="Sekiyama Y."/>
            <person name="Takagi H."/>
            <person name="Nogawa T."/>
            <person name="Uramoto M."/>
            <person name="Suzuki R."/>
            <person name="Koshino H."/>
            <person name="Kumano T."/>
            <person name="Panthee S."/>
            <person name="Dairi T."/>
            <person name="Ishikawa J."/>
            <person name="Ikeda H."/>
            <person name="Sakaki Y."/>
            <person name="Osada H."/>
        </authorList>
    </citation>
    <scope>NUCLEOTIDE SEQUENCE [LARGE SCALE GENOMIC DNA]</scope>
    <source>
        <strain evidence="1 2">SN-593</strain>
    </source>
</reference>
<accession>A0A7U3VPW1</accession>
<dbReference type="InterPro" id="IPR021373">
    <property type="entry name" value="DUF2993"/>
</dbReference>
<dbReference type="Pfam" id="PF11209">
    <property type="entry name" value="LmeA"/>
    <property type="match status" value="1"/>
</dbReference>
<sequence>MRAARITLIVVLVLGVVLAGLDRIAVHVAQNKAAQEAQSAEGLTDRPTVGIKGFPFLTQALARKLGHVTVDADGVAATSGGRTVQVEDFHADLYDVKLSNGYSRASADRATGTAKIDYAELTKAAPAGITVSYPGGGATDTVRLTGSYLGTHFSLLSKVSVVDPSSGAAPNTIQLHAEGLPKAFTALGLEAKLRDEIDITPQLTHLPSGLGLTTVTTGPAGITVKFAGKGVVLAG</sequence>
<reference evidence="1 2" key="4">
    <citation type="journal article" date="2020" name="Sci. Rep.">
        <title>beta-carboline chemical signals induce reveromycin production through a LuxR family regulator in Streptomyces sp. SN-593.</title>
        <authorList>
            <person name="Panthee S."/>
            <person name="Kito N."/>
            <person name="Hayashi T."/>
            <person name="Shimizu T."/>
            <person name="Ishikawa J."/>
            <person name="Hamamoto H."/>
            <person name="Osada H."/>
            <person name="Takahashi S."/>
        </authorList>
    </citation>
    <scope>NUCLEOTIDE SEQUENCE [LARGE SCALE GENOMIC DNA]</scope>
    <source>
        <strain evidence="1 2">SN-593</strain>
    </source>
</reference>
<protein>
    <recommendedName>
        <fullName evidence="3">DUF2993 domain-containing protein</fullName>
    </recommendedName>
</protein>
<dbReference type="Proteomes" id="UP000595703">
    <property type="component" value="Chromosome"/>
</dbReference>
<dbReference type="EMBL" id="AP018365">
    <property type="protein sequence ID" value="BBA99177.1"/>
    <property type="molecule type" value="Genomic_DNA"/>
</dbReference>
<dbReference type="KEGG" id="arev:RVR_5690"/>
<name>A0A7U3VPW1_9ACTN</name>
<evidence type="ECO:0000313" key="2">
    <source>
        <dbReference type="Proteomes" id="UP000595703"/>
    </source>
</evidence>
<reference evidence="1 2" key="2">
    <citation type="journal article" date="2011" name="J. Antibiot.">
        <title>Furaquinocins I and J: novel polyketide isoprenoid hybrid compounds from Streptomyces reveromyceticus SN-593.</title>
        <authorList>
            <person name="Panthee S."/>
            <person name="Takahashi S."/>
            <person name="Takagi H."/>
            <person name="Nogawa T."/>
            <person name="Oowada E."/>
            <person name="Uramoto M."/>
            <person name="Osada H."/>
        </authorList>
    </citation>
    <scope>NUCLEOTIDE SEQUENCE [LARGE SCALE GENOMIC DNA]</scope>
    <source>
        <strain evidence="1 2">SN-593</strain>
    </source>
</reference>
<dbReference type="RefSeq" id="WP_202235198.1">
    <property type="nucleotide sequence ID" value="NZ_AP018365.1"/>
</dbReference>
<keyword evidence="2" id="KW-1185">Reference proteome</keyword>
<gene>
    <name evidence="1" type="ORF">RVR_5690</name>
</gene>
<evidence type="ECO:0008006" key="3">
    <source>
        <dbReference type="Google" id="ProtNLM"/>
    </source>
</evidence>
<organism evidence="1 2">
    <name type="scientific">Actinacidiphila reveromycinica</name>
    <dbReference type="NCBI Taxonomy" id="659352"/>
    <lineage>
        <taxon>Bacteria</taxon>
        <taxon>Bacillati</taxon>
        <taxon>Actinomycetota</taxon>
        <taxon>Actinomycetes</taxon>
        <taxon>Kitasatosporales</taxon>
        <taxon>Streptomycetaceae</taxon>
        <taxon>Actinacidiphila</taxon>
    </lineage>
</organism>
<evidence type="ECO:0000313" key="1">
    <source>
        <dbReference type="EMBL" id="BBA99177.1"/>
    </source>
</evidence>
<dbReference type="AlphaFoldDB" id="A0A7U3VPW1"/>
<reference evidence="1 2" key="1">
    <citation type="journal article" date="2010" name="J. Bacteriol.">
        <title>Biochemical characterization of a novel indole prenyltransferase from Streptomyces sp. SN-593.</title>
        <authorList>
            <person name="Takahashi S."/>
            <person name="Takagi H."/>
            <person name="Toyoda A."/>
            <person name="Uramoto M."/>
            <person name="Nogawa T."/>
            <person name="Ueki M."/>
            <person name="Sakaki Y."/>
            <person name="Osada H."/>
        </authorList>
    </citation>
    <scope>NUCLEOTIDE SEQUENCE [LARGE SCALE GENOMIC DNA]</scope>
    <source>
        <strain evidence="1 2">SN-593</strain>
    </source>
</reference>